<reference evidence="2 3" key="1">
    <citation type="journal article" date="2021" name="Elife">
        <title>Chloroplast acquisition without the gene transfer in kleptoplastic sea slugs, Plakobranchus ocellatus.</title>
        <authorList>
            <person name="Maeda T."/>
            <person name="Takahashi S."/>
            <person name="Yoshida T."/>
            <person name="Shimamura S."/>
            <person name="Takaki Y."/>
            <person name="Nagai Y."/>
            <person name="Toyoda A."/>
            <person name="Suzuki Y."/>
            <person name="Arimoto A."/>
            <person name="Ishii H."/>
            <person name="Satoh N."/>
            <person name="Nishiyama T."/>
            <person name="Hasebe M."/>
            <person name="Maruyama T."/>
            <person name="Minagawa J."/>
            <person name="Obokata J."/>
            <person name="Shigenobu S."/>
        </authorList>
    </citation>
    <scope>NUCLEOTIDE SEQUENCE [LARGE SCALE GENOMIC DNA]</scope>
</reference>
<evidence type="ECO:0000313" key="2">
    <source>
        <dbReference type="EMBL" id="GFO50495.1"/>
    </source>
</evidence>
<evidence type="ECO:0000313" key="3">
    <source>
        <dbReference type="Proteomes" id="UP000735302"/>
    </source>
</evidence>
<gene>
    <name evidence="2" type="ORF">PoB_007700000</name>
</gene>
<feature type="region of interest" description="Disordered" evidence="1">
    <location>
        <begin position="1"/>
        <end position="31"/>
    </location>
</feature>
<name>A0AAV4E2M2_9GAST</name>
<dbReference type="Proteomes" id="UP000735302">
    <property type="component" value="Unassembled WGS sequence"/>
</dbReference>
<comment type="caution">
    <text evidence="2">The sequence shown here is derived from an EMBL/GenBank/DDBJ whole genome shotgun (WGS) entry which is preliminary data.</text>
</comment>
<organism evidence="2 3">
    <name type="scientific">Plakobranchus ocellatus</name>
    <dbReference type="NCBI Taxonomy" id="259542"/>
    <lineage>
        <taxon>Eukaryota</taxon>
        <taxon>Metazoa</taxon>
        <taxon>Spiralia</taxon>
        <taxon>Lophotrochozoa</taxon>
        <taxon>Mollusca</taxon>
        <taxon>Gastropoda</taxon>
        <taxon>Heterobranchia</taxon>
        <taxon>Euthyneura</taxon>
        <taxon>Panpulmonata</taxon>
        <taxon>Sacoglossa</taxon>
        <taxon>Placobranchoidea</taxon>
        <taxon>Plakobranchidae</taxon>
        <taxon>Plakobranchus</taxon>
    </lineage>
</organism>
<feature type="region of interest" description="Disordered" evidence="1">
    <location>
        <begin position="56"/>
        <end position="86"/>
    </location>
</feature>
<evidence type="ECO:0000256" key="1">
    <source>
        <dbReference type="SAM" id="MobiDB-lite"/>
    </source>
</evidence>
<proteinExistence type="predicted"/>
<protein>
    <submittedName>
        <fullName evidence="2">Uncharacterized protein</fullName>
    </submittedName>
</protein>
<dbReference type="AlphaFoldDB" id="A0AAV4E2M2"/>
<keyword evidence="3" id="KW-1185">Reference proteome</keyword>
<accession>A0AAV4E2M2</accession>
<sequence length="86" mass="9475">MQDTAGLSIDSPHENPLQNTHPHVHAVPRSHPFSSFTLSSLSVPFLHVVPALNPKRASHAEVQCTRDKSEWSPSGNLGNKVRCEQK</sequence>
<dbReference type="EMBL" id="BLXT01008612">
    <property type="protein sequence ID" value="GFO50495.1"/>
    <property type="molecule type" value="Genomic_DNA"/>
</dbReference>